<dbReference type="SUPFAM" id="SSF111337">
    <property type="entry name" value="QueA-like"/>
    <property type="match status" value="1"/>
</dbReference>
<dbReference type="Pfam" id="PF02547">
    <property type="entry name" value="Queuosine_synth"/>
    <property type="match status" value="1"/>
</dbReference>
<comment type="caution">
    <text evidence="6">The sequence shown here is derived from an EMBL/GenBank/DDBJ whole genome shotgun (WGS) entry which is preliminary data.</text>
</comment>
<dbReference type="Gene3D" id="2.40.10.240">
    <property type="entry name" value="QueA-like"/>
    <property type="match status" value="1"/>
</dbReference>
<evidence type="ECO:0000256" key="5">
    <source>
        <dbReference type="HAMAP-Rule" id="MF_00113"/>
    </source>
</evidence>
<dbReference type="PANTHER" id="PTHR30307">
    <property type="entry name" value="S-ADENOSYLMETHIONINE:TRNA RIBOSYLTRANSFERASE-ISOMERASE"/>
    <property type="match status" value="1"/>
</dbReference>
<dbReference type="EMBL" id="JAPDPI010000006">
    <property type="protein sequence ID" value="MCW3804875.1"/>
    <property type="molecule type" value="Genomic_DNA"/>
</dbReference>
<dbReference type="InterPro" id="IPR042118">
    <property type="entry name" value="QueA_dom1"/>
</dbReference>
<keyword evidence="2 5" id="KW-0808">Transferase</keyword>
<keyword evidence="4 5" id="KW-0671">Queuosine biosynthesis</keyword>
<reference evidence="6" key="1">
    <citation type="submission" date="2022-10" db="EMBL/GenBank/DDBJ databases">
        <authorList>
            <person name="Yu W.X."/>
        </authorList>
    </citation>
    <scope>NUCLEOTIDE SEQUENCE</scope>
    <source>
        <strain evidence="6">D04</strain>
    </source>
</reference>
<gene>
    <name evidence="5" type="primary">queA</name>
    <name evidence="6" type="ORF">OM074_04505</name>
</gene>
<dbReference type="InterPro" id="IPR036100">
    <property type="entry name" value="QueA_sf"/>
</dbReference>
<sequence>MNKPNINISEFNYFLPEEKIAKYPLSNRHDSKLLIYKNSISEDHFHNIANYLPQNSLVVFNNTKVIQARMQFQKETGAKVEIFCLEPHEPSDINLSFQSTETCIWKCIVGNSKKWKNGELSKQVTIGKKSTNISIDRMSIHEDAQIIKFEWDNKQITFSEILEETGKIPIPPYLNRSTEEIDLTRYQTVYSNHKGSVAAPTAGLHFTNDIIDTIRKKSIETTNVTLHVGAGTFKPVKSEKVAEHEMHIEHFFVEEKTIDLLIKHHNNITSTGTTTVRTLESLYWLGVKQLSGIDEFYVNQWDAYNLPSHYTTEQALLKLKDYLKQNKTNILESHTGIMIAPGYIFKVVNRLITNFHQPNSTLLLLIAAFTGSNKWKDIYDYALKHKFRFLSYGDSSLLFNNQLSETI</sequence>
<evidence type="ECO:0000313" key="7">
    <source>
        <dbReference type="Proteomes" id="UP001207408"/>
    </source>
</evidence>
<comment type="similarity">
    <text evidence="5">Belongs to the QueA family.</text>
</comment>
<dbReference type="PANTHER" id="PTHR30307:SF0">
    <property type="entry name" value="S-ADENOSYLMETHIONINE:TRNA RIBOSYLTRANSFERASE-ISOMERASE"/>
    <property type="match status" value="1"/>
</dbReference>
<comment type="pathway">
    <text evidence="5">tRNA modification; tRNA-queuosine biosynthesis.</text>
</comment>
<dbReference type="GO" id="GO:0008616">
    <property type="term" value="P:tRNA queuosine(34) biosynthetic process"/>
    <property type="evidence" value="ECO:0007669"/>
    <property type="project" value="UniProtKB-UniRule"/>
</dbReference>
<dbReference type="HAMAP" id="MF_00113">
    <property type="entry name" value="QueA"/>
    <property type="match status" value="1"/>
</dbReference>
<accession>A0AAE3SIN1</accession>
<evidence type="ECO:0000313" key="6">
    <source>
        <dbReference type="EMBL" id="MCW3804875.1"/>
    </source>
</evidence>
<comment type="subunit">
    <text evidence="5">Monomer.</text>
</comment>
<dbReference type="AlphaFoldDB" id="A0AAE3SIN1"/>
<keyword evidence="3 5" id="KW-0949">S-adenosyl-L-methionine</keyword>
<keyword evidence="7" id="KW-1185">Reference proteome</keyword>
<evidence type="ECO:0000256" key="2">
    <source>
        <dbReference type="ARBA" id="ARBA00022679"/>
    </source>
</evidence>
<evidence type="ECO:0000256" key="3">
    <source>
        <dbReference type="ARBA" id="ARBA00022691"/>
    </source>
</evidence>
<evidence type="ECO:0000256" key="4">
    <source>
        <dbReference type="ARBA" id="ARBA00022785"/>
    </source>
</evidence>
<dbReference type="InterPro" id="IPR042119">
    <property type="entry name" value="QueA_dom2"/>
</dbReference>
<dbReference type="GO" id="GO:0051075">
    <property type="term" value="F:S-adenosylmethionine:tRNA ribosyltransferase-isomerase activity"/>
    <property type="evidence" value="ECO:0007669"/>
    <property type="project" value="UniProtKB-EC"/>
</dbReference>
<evidence type="ECO:0000256" key="1">
    <source>
        <dbReference type="ARBA" id="ARBA00022490"/>
    </source>
</evidence>
<dbReference type="Gene3D" id="3.40.1780.10">
    <property type="entry name" value="QueA-like"/>
    <property type="match status" value="1"/>
</dbReference>
<comment type="function">
    <text evidence="5">Transfers and isomerizes the ribose moiety from AdoMet to the 7-aminomethyl group of 7-deazaguanine (preQ1-tRNA) to give epoxyqueuosine (oQ-tRNA).</text>
</comment>
<dbReference type="RefSeq" id="WP_301198097.1">
    <property type="nucleotide sequence ID" value="NZ_JAPDPI010000006.1"/>
</dbReference>
<keyword evidence="1 5" id="KW-0963">Cytoplasm</keyword>
<comment type="catalytic activity">
    <reaction evidence="5">
        <text>7-aminomethyl-7-carbaguanosine(34) in tRNA + S-adenosyl-L-methionine = epoxyqueuosine(34) in tRNA + adenine + L-methionine + 2 H(+)</text>
        <dbReference type="Rhea" id="RHEA:32155"/>
        <dbReference type="Rhea" id="RHEA-COMP:10342"/>
        <dbReference type="Rhea" id="RHEA-COMP:18582"/>
        <dbReference type="ChEBI" id="CHEBI:15378"/>
        <dbReference type="ChEBI" id="CHEBI:16708"/>
        <dbReference type="ChEBI" id="CHEBI:57844"/>
        <dbReference type="ChEBI" id="CHEBI:59789"/>
        <dbReference type="ChEBI" id="CHEBI:82833"/>
        <dbReference type="ChEBI" id="CHEBI:194443"/>
        <dbReference type="EC" id="2.4.99.17"/>
    </reaction>
</comment>
<name>A0AAE3SIN1_9BACT</name>
<dbReference type="Proteomes" id="UP001207408">
    <property type="component" value="Unassembled WGS sequence"/>
</dbReference>
<dbReference type="InterPro" id="IPR003699">
    <property type="entry name" value="QueA"/>
</dbReference>
<proteinExistence type="inferred from homology"/>
<protein>
    <recommendedName>
        <fullName evidence="5">S-adenosylmethionine:tRNA ribosyltransferase-isomerase</fullName>
        <ecNumber evidence="5">2.4.99.17</ecNumber>
    </recommendedName>
    <alternativeName>
        <fullName evidence="5">Queuosine biosynthesis protein QueA</fullName>
    </alternativeName>
</protein>
<dbReference type="EC" id="2.4.99.17" evidence="5"/>
<dbReference type="GO" id="GO:0005737">
    <property type="term" value="C:cytoplasm"/>
    <property type="evidence" value="ECO:0007669"/>
    <property type="project" value="UniProtKB-SubCell"/>
</dbReference>
<comment type="subcellular location">
    <subcellularLocation>
        <location evidence="5">Cytoplasm</location>
    </subcellularLocation>
</comment>
<organism evidence="6 7">
    <name type="scientific">Plebeiibacterium marinum</name>
    <dbReference type="NCBI Taxonomy" id="2992111"/>
    <lineage>
        <taxon>Bacteria</taxon>
        <taxon>Pseudomonadati</taxon>
        <taxon>Bacteroidota</taxon>
        <taxon>Bacteroidia</taxon>
        <taxon>Marinilabiliales</taxon>
        <taxon>Marinilabiliaceae</taxon>
        <taxon>Plebeiibacterium</taxon>
    </lineage>
</organism>